<name>L0KDG0_MESAW</name>
<gene>
    <name evidence="2" type="ordered locus">Mesau_00081</name>
</gene>
<dbReference type="GeneID" id="90993256"/>
<dbReference type="HOGENOM" id="CLU_2771084_0_0_5"/>
<dbReference type="KEGG" id="mam:Mesau_00081"/>
<feature type="compositionally biased region" description="Basic and acidic residues" evidence="1">
    <location>
        <begin position="53"/>
        <end position="69"/>
    </location>
</feature>
<accession>L0KDG0</accession>
<feature type="region of interest" description="Disordered" evidence="1">
    <location>
        <begin position="41"/>
        <end position="69"/>
    </location>
</feature>
<dbReference type="RefSeq" id="WP_015314065.1">
    <property type="nucleotide sequence ID" value="NC_019973.1"/>
</dbReference>
<evidence type="ECO:0000313" key="3">
    <source>
        <dbReference type="Proteomes" id="UP000010998"/>
    </source>
</evidence>
<sequence>MPRRVDKEKLARADREARLVLDAERHARDAKTTRLREQRLQQEALADKAPPARRREPTGKPARRVIEVD</sequence>
<proteinExistence type="predicted"/>
<dbReference type="OrthoDB" id="8100749at2"/>
<dbReference type="EMBL" id="CP003358">
    <property type="protein sequence ID" value="AGB42585.1"/>
    <property type="molecule type" value="Genomic_DNA"/>
</dbReference>
<evidence type="ECO:0000313" key="2">
    <source>
        <dbReference type="EMBL" id="AGB42585.1"/>
    </source>
</evidence>
<organism evidence="2 3">
    <name type="scientific">Mesorhizobium australicum (strain HAMBI 3006 / LMG 24608 / WSM2073)</name>
    <dbReference type="NCBI Taxonomy" id="754035"/>
    <lineage>
        <taxon>Bacteria</taxon>
        <taxon>Pseudomonadati</taxon>
        <taxon>Pseudomonadota</taxon>
        <taxon>Alphaproteobacteria</taxon>
        <taxon>Hyphomicrobiales</taxon>
        <taxon>Phyllobacteriaceae</taxon>
        <taxon>Mesorhizobium</taxon>
    </lineage>
</organism>
<protein>
    <submittedName>
        <fullName evidence="2">Uncharacterized protein</fullName>
    </submittedName>
</protein>
<evidence type="ECO:0000256" key="1">
    <source>
        <dbReference type="SAM" id="MobiDB-lite"/>
    </source>
</evidence>
<reference evidence="3" key="1">
    <citation type="submission" date="2012-02" db="EMBL/GenBank/DDBJ databases">
        <title>Complete sequence of Mesorhizobium australicum WSM2073.</title>
        <authorList>
            <person name="Lucas S."/>
            <person name="Han J."/>
            <person name="Lapidus A."/>
            <person name="Cheng J.-F."/>
            <person name="Goodwin L."/>
            <person name="Pitluck S."/>
            <person name="Peters L."/>
            <person name="Gu W."/>
            <person name="Detter J.C."/>
            <person name="Han C."/>
            <person name="Tapia R."/>
            <person name="Land M."/>
            <person name="Hauser L."/>
            <person name="Kyrpides N."/>
            <person name="Ivanova N."/>
            <person name="Pagani I."/>
            <person name="Reeve W.G."/>
            <person name="Howieson J.G."/>
            <person name="Tiwari R.P."/>
            <person name="O'Hara G.W."/>
            <person name="Atkins C.A."/>
            <person name="Ronson C.W."/>
            <person name="Nandasena K.G."/>
            <person name="Woyke T."/>
        </authorList>
    </citation>
    <scope>NUCLEOTIDE SEQUENCE [LARGE SCALE GENOMIC DNA]</scope>
    <source>
        <strain evidence="3">LMG 24608 / HAMBI 3006 / WSM2073</strain>
    </source>
</reference>
<dbReference type="AlphaFoldDB" id="L0KDG0"/>
<keyword evidence="3" id="KW-1185">Reference proteome</keyword>
<dbReference type="Proteomes" id="UP000010998">
    <property type="component" value="Chromosome"/>
</dbReference>